<dbReference type="Proteomes" id="UP000009328">
    <property type="component" value="Unassembled WGS sequence"/>
</dbReference>
<accession>K0KJ98</accession>
<name>K0KJ98_WICCF</name>
<dbReference type="EMBL" id="CAIF01000187">
    <property type="protein sequence ID" value="CCH45290.1"/>
    <property type="molecule type" value="Genomic_DNA"/>
</dbReference>
<evidence type="ECO:0000313" key="2">
    <source>
        <dbReference type="Proteomes" id="UP000009328"/>
    </source>
</evidence>
<proteinExistence type="predicted"/>
<reference evidence="1 2" key="1">
    <citation type="journal article" date="2012" name="Eukaryot. Cell">
        <title>Draft genome sequence of Wickerhamomyces ciferrii NRRL Y-1031 F-60-10.</title>
        <authorList>
            <person name="Schneider J."/>
            <person name="Andrea H."/>
            <person name="Blom J."/>
            <person name="Jaenicke S."/>
            <person name="Ruckert C."/>
            <person name="Schorsch C."/>
            <person name="Szczepanowski R."/>
            <person name="Farwick M."/>
            <person name="Goesmann A."/>
            <person name="Puhler A."/>
            <person name="Schaffer S."/>
            <person name="Tauch A."/>
            <person name="Kohler T."/>
            <person name="Brinkrolf K."/>
        </authorList>
    </citation>
    <scope>NUCLEOTIDE SEQUENCE [LARGE SCALE GENOMIC DNA]</scope>
    <source>
        <strain evidence="2">ATCC 14091 / BCRC 22168 / CBS 111 / JCM 3599 / NBRC 0793 / NRRL Y-1031 F-60-10</strain>
    </source>
</reference>
<protein>
    <submittedName>
        <fullName evidence="1">Uncharacterized protein</fullName>
    </submittedName>
</protein>
<dbReference type="InParanoid" id="K0KJ98"/>
<keyword evidence="2" id="KW-1185">Reference proteome</keyword>
<sequence length="419" mass="49191">MYENSLKIILGISNAIDHTPNLGLVDPQSTHPFDLLPLEIWLEVLQYVNKPLKLLEINKKFLEIFAPELIPRNIQGAMVFSSLEKVRKTDLFFLKYGPDCYKEDLNGYFYYMREKSSNEYEYEIIDFDVSDWYRAIYSSIVPAHYITKTSSFLKLKLNVLDNEKSIMKRFYKDCNFKLDIVFLDEKASKDFMGLKSSVVQNLTSKKSNKKLFNQFKVTTGEMLCHHYEFDDYRISHRMPYRAAIAEYRHPYGNTFPEISYYYELMPLSRLVYFVKGRKRDSFEYLKSSKELYDLHPLLEEEEIKGLGEMSDLSLFIRDDPAVRKRASNFYMNHNVNAHSTHVTRREFCNKNDILRMINTFAKVSILNPNSSESSMVFFGVNKRELKKVPAVYNSENSMTKMDIVVLNSVGLKTSKEEDI</sequence>
<dbReference type="AlphaFoldDB" id="K0KJ98"/>
<dbReference type="HOGENOM" id="CLU_655876_0_0_1"/>
<organism evidence="1 2">
    <name type="scientific">Wickerhamomyces ciferrii (strain ATCC 14091 / BCRC 22168 / CBS 111 / JCM 3599 / NBRC 0793 / NRRL Y-1031 F-60-10)</name>
    <name type="common">Yeast</name>
    <name type="synonym">Pichia ciferrii</name>
    <dbReference type="NCBI Taxonomy" id="1206466"/>
    <lineage>
        <taxon>Eukaryota</taxon>
        <taxon>Fungi</taxon>
        <taxon>Dikarya</taxon>
        <taxon>Ascomycota</taxon>
        <taxon>Saccharomycotina</taxon>
        <taxon>Saccharomycetes</taxon>
        <taxon>Phaffomycetales</taxon>
        <taxon>Wickerhamomycetaceae</taxon>
        <taxon>Wickerhamomyces</taxon>
    </lineage>
</organism>
<comment type="caution">
    <text evidence="1">The sequence shown here is derived from an EMBL/GenBank/DDBJ whole genome shotgun (WGS) entry which is preliminary data.</text>
</comment>
<gene>
    <name evidence="1" type="ORF">BN7_4872</name>
</gene>
<evidence type="ECO:0000313" key="1">
    <source>
        <dbReference type="EMBL" id="CCH45290.1"/>
    </source>
</evidence>